<dbReference type="InterPro" id="IPR027417">
    <property type="entry name" value="P-loop_NTPase"/>
</dbReference>
<dbReference type="PROSITE" id="PS50893">
    <property type="entry name" value="ABC_TRANSPORTER_2"/>
    <property type="match status" value="1"/>
</dbReference>
<sequence>MTSADDFAVRIESLSRAFRGTQALIDVSLQIPRGSVFGLVGLNGAGKTTLIQHVIGSLKALHGSVNVLGQDPTVHPEKLLARIGYMTEEDSLPKWMRISDLTSFCRTVYPTWSDSYARELCDMFGLSTTAKLKSLSKGGRARVALLAAIAHRPELLILDEPSSGLDPIARADILEAIIRTVADEGRTVLFSSHLLEEIDRVCDHIALIHDGVLLESIPAATLPERYTECFYRTETPSSRPPEIPGSFGGTGDASEWSVLMDSENEASASTTTSIESHGSRWELVRQEPATVHRWFAGRVRRPSAAAASTQAEGIQHV</sequence>
<dbReference type="InterPro" id="IPR051782">
    <property type="entry name" value="ABC_Transporter_VariousFunc"/>
</dbReference>
<keyword evidence="6" id="KW-1185">Reference proteome</keyword>
<name>A0A518I0S5_9BACT</name>
<dbReference type="InterPro" id="IPR003439">
    <property type="entry name" value="ABC_transporter-like_ATP-bd"/>
</dbReference>
<dbReference type="RefSeq" id="WP_145390811.1">
    <property type="nucleotide sequence ID" value="NZ_CP037423.1"/>
</dbReference>
<evidence type="ECO:0000259" key="4">
    <source>
        <dbReference type="PROSITE" id="PS50893"/>
    </source>
</evidence>
<dbReference type="SMART" id="SM00382">
    <property type="entry name" value="AAA"/>
    <property type="match status" value="1"/>
</dbReference>
<dbReference type="GO" id="GO:0016887">
    <property type="term" value="F:ATP hydrolysis activity"/>
    <property type="evidence" value="ECO:0007669"/>
    <property type="project" value="InterPro"/>
</dbReference>
<dbReference type="Pfam" id="PF00005">
    <property type="entry name" value="ABC_tran"/>
    <property type="match status" value="1"/>
</dbReference>
<keyword evidence="2" id="KW-0547">Nucleotide-binding</keyword>
<keyword evidence="1" id="KW-0813">Transport</keyword>
<dbReference type="Proteomes" id="UP000319004">
    <property type="component" value="Chromosome"/>
</dbReference>
<dbReference type="SUPFAM" id="SSF52540">
    <property type="entry name" value="P-loop containing nucleoside triphosphate hydrolases"/>
    <property type="match status" value="1"/>
</dbReference>
<dbReference type="CDD" id="cd03230">
    <property type="entry name" value="ABC_DR_subfamily_A"/>
    <property type="match status" value="1"/>
</dbReference>
<evidence type="ECO:0000256" key="2">
    <source>
        <dbReference type="ARBA" id="ARBA00022741"/>
    </source>
</evidence>
<dbReference type="Gene3D" id="3.40.50.300">
    <property type="entry name" value="P-loop containing nucleotide triphosphate hydrolases"/>
    <property type="match status" value="1"/>
</dbReference>
<dbReference type="KEGG" id="snep:Enr13x_65130"/>
<reference evidence="5 6" key="1">
    <citation type="submission" date="2019-03" db="EMBL/GenBank/DDBJ databases">
        <title>Deep-cultivation of Planctomycetes and their phenomic and genomic characterization uncovers novel biology.</title>
        <authorList>
            <person name="Wiegand S."/>
            <person name="Jogler M."/>
            <person name="Boedeker C."/>
            <person name="Pinto D."/>
            <person name="Vollmers J."/>
            <person name="Rivas-Marin E."/>
            <person name="Kohn T."/>
            <person name="Peeters S.H."/>
            <person name="Heuer A."/>
            <person name="Rast P."/>
            <person name="Oberbeckmann S."/>
            <person name="Bunk B."/>
            <person name="Jeske O."/>
            <person name="Meyerdierks A."/>
            <person name="Storesund J.E."/>
            <person name="Kallscheuer N."/>
            <person name="Luecker S."/>
            <person name="Lage O.M."/>
            <person name="Pohl T."/>
            <person name="Merkel B.J."/>
            <person name="Hornburger P."/>
            <person name="Mueller R.-W."/>
            <person name="Bruemmer F."/>
            <person name="Labrenz M."/>
            <person name="Spormann A.M."/>
            <person name="Op den Camp H."/>
            <person name="Overmann J."/>
            <person name="Amann R."/>
            <person name="Jetten M.S.M."/>
            <person name="Mascher T."/>
            <person name="Medema M.H."/>
            <person name="Devos D.P."/>
            <person name="Kaster A.-K."/>
            <person name="Ovreas L."/>
            <person name="Rohde M."/>
            <person name="Galperin M.Y."/>
            <person name="Jogler C."/>
        </authorList>
    </citation>
    <scope>NUCLEOTIDE SEQUENCE [LARGE SCALE GENOMIC DNA]</scope>
    <source>
        <strain evidence="5 6">Enr13</strain>
    </source>
</reference>
<proteinExistence type="predicted"/>
<gene>
    <name evidence="5" type="primary">ytrB_3</name>
    <name evidence="5" type="ORF">Enr13x_65130</name>
</gene>
<protein>
    <submittedName>
        <fullName evidence="5">ABC transporter ATP-binding protein YtrB</fullName>
    </submittedName>
</protein>
<evidence type="ECO:0000313" key="6">
    <source>
        <dbReference type="Proteomes" id="UP000319004"/>
    </source>
</evidence>
<dbReference type="PANTHER" id="PTHR42939:SF1">
    <property type="entry name" value="ABC TRANSPORTER ATP-BINDING PROTEIN ALBC-RELATED"/>
    <property type="match status" value="1"/>
</dbReference>
<dbReference type="GO" id="GO:0005524">
    <property type="term" value="F:ATP binding"/>
    <property type="evidence" value="ECO:0007669"/>
    <property type="project" value="UniProtKB-KW"/>
</dbReference>
<dbReference type="PANTHER" id="PTHR42939">
    <property type="entry name" value="ABC TRANSPORTER ATP-BINDING PROTEIN ALBC-RELATED"/>
    <property type="match status" value="1"/>
</dbReference>
<evidence type="ECO:0000256" key="3">
    <source>
        <dbReference type="ARBA" id="ARBA00022840"/>
    </source>
</evidence>
<accession>A0A518I0S5</accession>
<evidence type="ECO:0000313" key="5">
    <source>
        <dbReference type="EMBL" id="QDV46604.1"/>
    </source>
</evidence>
<keyword evidence="3 5" id="KW-0067">ATP-binding</keyword>
<dbReference type="OrthoDB" id="9795548at2"/>
<dbReference type="EMBL" id="CP037423">
    <property type="protein sequence ID" value="QDV46604.1"/>
    <property type="molecule type" value="Genomic_DNA"/>
</dbReference>
<dbReference type="InterPro" id="IPR003593">
    <property type="entry name" value="AAA+_ATPase"/>
</dbReference>
<dbReference type="AlphaFoldDB" id="A0A518I0S5"/>
<evidence type="ECO:0000256" key="1">
    <source>
        <dbReference type="ARBA" id="ARBA00022448"/>
    </source>
</evidence>
<feature type="domain" description="ABC transporter" evidence="4">
    <location>
        <begin position="9"/>
        <end position="235"/>
    </location>
</feature>
<organism evidence="5 6">
    <name type="scientific">Stieleria neptunia</name>
    <dbReference type="NCBI Taxonomy" id="2527979"/>
    <lineage>
        <taxon>Bacteria</taxon>
        <taxon>Pseudomonadati</taxon>
        <taxon>Planctomycetota</taxon>
        <taxon>Planctomycetia</taxon>
        <taxon>Pirellulales</taxon>
        <taxon>Pirellulaceae</taxon>
        <taxon>Stieleria</taxon>
    </lineage>
</organism>